<evidence type="ECO:0000256" key="1">
    <source>
        <dbReference type="ARBA" id="ARBA00022679"/>
    </source>
</evidence>
<dbReference type="HOGENOM" id="CLU_281968_0_0_6"/>
<dbReference type="Pfam" id="PF00069">
    <property type="entry name" value="Pkinase"/>
    <property type="match status" value="1"/>
</dbReference>
<dbReference type="PROSITE" id="PS50011">
    <property type="entry name" value="PROTEIN_KINASE_DOM"/>
    <property type="match status" value="1"/>
</dbReference>
<evidence type="ECO:0000256" key="3">
    <source>
        <dbReference type="ARBA" id="ARBA00022777"/>
    </source>
</evidence>
<dbReference type="GO" id="GO:0005524">
    <property type="term" value="F:ATP binding"/>
    <property type="evidence" value="ECO:0007669"/>
    <property type="project" value="UniProtKB-UniRule"/>
</dbReference>
<keyword evidence="7" id="KW-0723">Serine/threonine-protein kinase</keyword>
<dbReference type="OrthoDB" id="9801841at2"/>
<dbReference type="PANTHER" id="PTHR43289:SF34">
    <property type="entry name" value="SERINE_THREONINE-PROTEIN KINASE YBDM-RELATED"/>
    <property type="match status" value="1"/>
</dbReference>
<evidence type="ECO:0000256" key="2">
    <source>
        <dbReference type="ARBA" id="ARBA00022741"/>
    </source>
</evidence>
<dbReference type="Proteomes" id="UP000000683">
    <property type="component" value="Chromosome"/>
</dbReference>
<keyword evidence="3 7" id="KW-0418">Kinase</keyword>
<evidence type="ECO:0000259" key="6">
    <source>
        <dbReference type="PROSITE" id="PS50011"/>
    </source>
</evidence>
<dbReference type="EMBL" id="CP002339">
    <property type="protein sequence ID" value="AEF02227.1"/>
    <property type="molecule type" value="Genomic_DNA"/>
</dbReference>
<evidence type="ECO:0000313" key="7">
    <source>
        <dbReference type="EMBL" id="AEF02227.1"/>
    </source>
</evidence>
<dbReference type="PROSITE" id="PS00107">
    <property type="entry name" value="PROTEIN_KINASE_ATP"/>
    <property type="match status" value="1"/>
</dbReference>
<accession>F5ZBY9</accession>
<dbReference type="RefSeq" id="WP_013783169.1">
    <property type="nucleotide sequence ID" value="NC_015554.1"/>
</dbReference>
<organism evidence="7 8">
    <name type="scientific">Alteromonas naphthalenivorans</name>
    <dbReference type="NCBI Taxonomy" id="715451"/>
    <lineage>
        <taxon>Bacteria</taxon>
        <taxon>Pseudomonadati</taxon>
        <taxon>Pseudomonadota</taxon>
        <taxon>Gammaproteobacteria</taxon>
        <taxon>Alteromonadales</taxon>
        <taxon>Alteromonadaceae</taxon>
        <taxon>Alteromonas/Salinimonas group</taxon>
        <taxon>Alteromonas</taxon>
    </lineage>
</organism>
<keyword evidence="8" id="KW-1185">Reference proteome</keyword>
<dbReference type="KEGG" id="alt:ambt_03375"/>
<dbReference type="Gene3D" id="1.10.510.10">
    <property type="entry name" value="Transferase(Phosphotransferase) domain 1"/>
    <property type="match status" value="1"/>
</dbReference>
<dbReference type="InterPro" id="IPR000719">
    <property type="entry name" value="Prot_kinase_dom"/>
</dbReference>
<evidence type="ECO:0000313" key="8">
    <source>
        <dbReference type="Proteomes" id="UP000000683"/>
    </source>
</evidence>
<dbReference type="eggNOG" id="COG0515">
    <property type="taxonomic scope" value="Bacteria"/>
</dbReference>
<dbReference type="InterPro" id="IPR011009">
    <property type="entry name" value="Kinase-like_dom_sf"/>
</dbReference>
<dbReference type="SMART" id="SM00220">
    <property type="entry name" value="S_TKc"/>
    <property type="match status" value="1"/>
</dbReference>
<evidence type="ECO:0000256" key="4">
    <source>
        <dbReference type="ARBA" id="ARBA00022840"/>
    </source>
</evidence>
<protein>
    <submittedName>
        <fullName evidence="7">Serine/threonine protein kinase</fullName>
    </submittedName>
</protein>
<dbReference type="CDD" id="cd14014">
    <property type="entry name" value="STKc_PknB_like"/>
    <property type="match status" value="1"/>
</dbReference>
<evidence type="ECO:0000256" key="5">
    <source>
        <dbReference type="PROSITE-ProRule" id="PRU10141"/>
    </source>
</evidence>
<keyword evidence="1" id="KW-0808">Transferase</keyword>
<proteinExistence type="predicted"/>
<name>F5ZBY9_ALTNA</name>
<gene>
    <name evidence="7" type="ordered locus">ambt_03375</name>
</gene>
<dbReference type="Gene3D" id="3.30.200.20">
    <property type="entry name" value="Phosphorylase Kinase, domain 1"/>
    <property type="match status" value="1"/>
</dbReference>
<feature type="binding site" evidence="5">
    <location>
        <position position="114"/>
    </location>
    <ligand>
        <name>ATP</name>
        <dbReference type="ChEBI" id="CHEBI:30616"/>
    </ligand>
</feature>
<sequence>MKFENALLFFQHLIGLDEAKMRENLSQLCPKEAPIFAETLALIDAHYANQQRSGFTQLVGAQADLLCDDNHAKSLEGKQVGPYLLKQKLGEGGMGAVYLGQRNDGLIEQKVAVKFVFASIADLAGDNFIQKEAQHLANLNHPNIAKIYTVDVTEEDVPYLVMEYIDGAPLSEATLSNRQNLSHTTHAYLSVLMKLCSALFEAHQCGIIHADIKPSNIIVDEHNQPKLLDFGISHSLSHPDNQQLTAVSNDYASPQQQSGNQAKVTDDIYALGKVMAFMFQHHMLNTEFEAVIEKATSADPRDRFQSAEQFNDALECLFANRPLKWFKSSKSYYYKKWFQRSPTTAISAVIIPCVLAIGAAALFMQNKSLIQESRKTQQTLSFYDELFLAHSPQSEGGGALSAADFINHGVDIAFSTSLSDSETRASIVATLSQTLLNLGYIEKAKYVIERLDTDGASGALMQAKIAYYRGDLSSATHWLTKYNNDLPSTFESEFLNAKVDYAGTQRPQVLDTLARLLNNFDKQMLPEDKFRLQKFQWEVLLKHAPAKLLDRVEQPLPADMPAHQKAWFEGMKSLVLAKAGERNGAASRMKSSLALGEQAYNATNPELAQLYGYLLETASLIDDPLLVEFLLSKQQSIYLALAPLFEERLIKVYEQQHNYYAYGKMYAQSVSFIESAVALCAQRPRCSRLKVKQAIALYLVNDFTSALSVIKSAEIKTLRNNDGVSDENSTASLSFFSSLVAVNSEIGLGLSVKQADIYALAEKDTLGEYTAYIIHTALRAGFTDLAIEYGLTHTQNDDIERHLALASAYAVKGEALKAEEMLATSTSLPIRKEYAETLASILSPKVLITPDFKTLDMMVLEGQNRLVSNRRVAGVTAPTHGDSLKMGTPFTFKWNKEALKGESISLYINHKLNFEAKAFDSFENIQGLRWQMFAKQVPNTGEVEIDPFFLMANGGQGFKVMMVSDQGYWSLSDGAFGVLNGTAIDNGITHTINPRLLVDAVSKPEASEVYNVGERNTIEWDNAALKGDAVGIYVLHDNPINIGNGRNAQMTTVLKRRWYLVTSRTPNSGEYGLDPAQFNGQGNAYKILIISDSGYWAVSDERFTVVNPH</sequence>
<dbReference type="InterPro" id="IPR008271">
    <property type="entry name" value="Ser/Thr_kinase_AS"/>
</dbReference>
<dbReference type="PROSITE" id="PS00108">
    <property type="entry name" value="PROTEIN_KINASE_ST"/>
    <property type="match status" value="1"/>
</dbReference>
<keyword evidence="2 5" id="KW-0547">Nucleotide-binding</keyword>
<keyword evidence="4 5" id="KW-0067">ATP-binding</keyword>
<reference evidence="7 8" key="1">
    <citation type="journal article" date="2011" name="J. Bacteriol.">
        <title>Complete genome sequence of the polycyclic aromatic hydrocarbon-degrading bacterium Alteromonas sp. strain SN2.</title>
        <authorList>
            <person name="Jin H.M."/>
            <person name="Jeong H."/>
            <person name="Moon E.J."/>
            <person name="Math R.K."/>
            <person name="Lee K."/>
            <person name="Kim H.J."/>
            <person name="Jeon C.O."/>
            <person name="Oh T.K."/>
            <person name="Kim J.F."/>
        </authorList>
    </citation>
    <scope>NUCLEOTIDE SEQUENCE [LARGE SCALE GENOMIC DNA]</scope>
    <source>
        <strain evidence="8">JCM 17741 / KACC 18427 / KCTC 11700BP / SN2</strain>
    </source>
</reference>
<feature type="domain" description="Protein kinase" evidence="6">
    <location>
        <begin position="83"/>
        <end position="338"/>
    </location>
</feature>
<dbReference type="SUPFAM" id="SSF56112">
    <property type="entry name" value="Protein kinase-like (PK-like)"/>
    <property type="match status" value="1"/>
</dbReference>
<dbReference type="InterPro" id="IPR017441">
    <property type="entry name" value="Protein_kinase_ATP_BS"/>
</dbReference>
<dbReference type="AlphaFoldDB" id="F5ZBY9"/>
<dbReference type="GO" id="GO:0004674">
    <property type="term" value="F:protein serine/threonine kinase activity"/>
    <property type="evidence" value="ECO:0007669"/>
    <property type="project" value="UniProtKB-KW"/>
</dbReference>
<dbReference type="PANTHER" id="PTHR43289">
    <property type="entry name" value="MITOGEN-ACTIVATED PROTEIN KINASE KINASE KINASE 20-RELATED"/>
    <property type="match status" value="1"/>
</dbReference>